<feature type="region of interest" description="Disordered" evidence="1">
    <location>
        <begin position="62"/>
        <end position="110"/>
    </location>
</feature>
<evidence type="ECO:0000259" key="2">
    <source>
        <dbReference type="Pfam" id="PF03050"/>
    </source>
</evidence>
<accession>A0A0F9GA40</accession>
<dbReference type="PANTHER" id="PTHR33678">
    <property type="entry name" value="BLL1576 PROTEIN"/>
    <property type="match status" value="1"/>
</dbReference>
<dbReference type="PANTHER" id="PTHR33678:SF2">
    <property type="match status" value="1"/>
</dbReference>
<name>A0A0F9GA40_9ZZZZ</name>
<evidence type="ECO:0000256" key="1">
    <source>
        <dbReference type="SAM" id="MobiDB-lite"/>
    </source>
</evidence>
<dbReference type="Pfam" id="PF03050">
    <property type="entry name" value="DDE_Tnp_IS66"/>
    <property type="match status" value="1"/>
</dbReference>
<sequence>MTMKSSINPSQIPTNLQDLPWLKAIVSLCEQQAKQIQEQAKQIQAQAERIATLEKTVQELKDENARLRKLPKRPKFRPGGGNPKDRSGKPKGGGGRGPTLSKGVVPEKAKEEISIPATEVPEGSRFKGYQTYVVQEIELTPKEVTYKLEVWQAPDGRVIRGQLPPEVQGSHFGHHLRALCHNFYALGMTEPGLFQFLVGCGIEVSEGQIHNILMGESKGYEEEGEKVLKAGLEEAPYISADDTGARHQHKNGYCTHIGGEHFAYYRTTASKSRANFLKILLQGKEGYWINEAFIWHLFQSGVEDDLLNHFEEYVGKRYRARQGLSRLLNQLGIGNKKLRQCCFEAGLVGFTSETLLKPGQVLLTDRAGQFSIFDHAGCWVHMERPLRKLKVHSPQAEEELREVREAIWHLYGKLKEAALTQTNREEVEKLYDQLIAMKSISPSINAVITSFAKCRDEMLKALDHPGLPLHNNASEQDIRSMVRRRKISGGTKSDEGRAFRDGLMTLRQTCLRLDLSFWEYLMRWFKREPLDLAQIVRDRYRANAAIVAPG</sequence>
<protein>
    <recommendedName>
        <fullName evidence="2">Transposase IS66 central domain-containing protein</fullName>
    </recommendedName>
</protein>
<gene>
    <name evidence="3" type="ORF">LCGC14_1935990</name>
</gene>
<proteinExistence type="predicted"/>
<organism evidence="3">
    <name type="scientific">marine sediment metagenome</name>
    <dbReference type="NCBI Taxonomy" id="412755"/>
    <lineage>
        <taxon>unclassified sequences</taxon>
        <taxon>metagenomes</taxon>
        <taxon>ecological metagenomes</taxon>
    </lineage>
</organism>
<dbReference type="AlphaFoldDB" id="A0A0F9GA40"/>
<reference evidence="3" key="1">
    <citation type="journal article" date="2015" name="Nature">
        <title>Complex archaea that bridge the gap between prokaryotes and eukaryotes.</title>
        <authorList>
            <person name="Spang A."/>
            <person name="Saw J.H."/>
            <person name="Jorgensen S.L."/>
            <person name="Zaremba-Niedzwiedzka K."/>
            <person name="Martijn J."/>
            <person name="Lind A.E."/>
            <person name="van Eijk R."/>
            <person name="Schleper C."/>
            <person name="Guy L."/>
            <person name="Ettema T.J."/>
        </authorList>
    </citation>
    <scope>NUCLEOTIDE SEQUENCE</scope>
</reference>
<dbReference type="InterPro" id="IPR004291">
    <property type="entry name" value="Transposase_IS66_central"/>
</dbReference>
<feature type="compositionally biased region" description="Basic residues" evidence="1">
    <location>
        <begin position="67"/>
        <end position="76"/>
    </location>
</feature>
<dbReference type="EMBL" id="LAZR01020868">
    <property type="protein sequence ID" value="KKL87311.1"/>
    <property type="molecule type" value="Genomic_DNA"/>
</dbReference>
<dbReference type="InterPro" id="IPR052344">
    <property type="entry name" value="Transposase-related"/>
</dbReference>
<feature type="domain" description="Transposase IS66 central" evidence="2">
    <location>
        <begin position="373"/>
        <end position="496"/>
    </location>
</feature>
<evidence type="ECO:0000313" key="3">
    <source>
        <dbReference type="EMBL" id="KKL87311.1"/>
    </source>
</evidence>
<comment type="caution">
    <text evidence="3">The sequence shown here is derived from an EMBL/GenBank/DDBJ whole genome shotgun (WGS) entry which is preliminary data.</text>
</comment>